<dbReference type="AlphaFoldDB" id="A0A6N7UYX7"/>
<protein>
    <submittedName>
        <fullName evidence="1">DUF4317 domain-containing protein</fullName>
    </submittedName>
</protein>
<dbReference type="Proteomes" id="UP000434409">
    <property type="component" value="Unassembled WGS sequence"/>
</dbReference>
<accession>A0A6N7UYX7</accession>
<dbReference type="EMBL" id="VULY01000018">
    <property type="protein sequence ID" value="MSR93489.1"/>
    <property type="molecule type" value="Genomic_DNA"/>
</dbReference>
<dbReference type="Pfam" id="PF14199">
    <property type="entry name" value="DUF4317"/>
    <property type="match status" value="1"/>
</dbReference>
<dbReference type="InterPro" id="IPR025466">
    <property type="entry name" value="DUF4317"/>
</dbReference>
<organism evidence="1 2">
    <name type="scientific">Suipraeoptans intestinalis</name>
    <dbReference type="NCBI Taxonomy" id="2606628"/>
    <lineage>
        <taxon>Bacteria</taxon>
        <taxon>Bacillati</taxon>
        <taxon>Bacillota</taxon>
        <taxon>Clostridia</taxon>
        <taxon>Lachnospirales</taxon>
        <taxon>Lachnospiraceae</taxon>
        <taxon>Suipraeoptans</taxon>
    </lineage>
</organism>
<dbReference type="RefSeq" id="WP_154476506.1">
    <property type="nucleotide sequence ID" value="NZ_VULY01000018.1"/>
</dbReference>
<keyword evidence="2" id="KW-1185">Reference proteome</keyword>
<comment type="caution">
    <text evidence="1">The sequence shown here is derived from an EMBL/GenBank/DDBJ whole genome shotgun (WGS) entry which is preliminary data.</text>
</comment>
<proteinExistence type="predicted"/>
<reference evidence="1 2" key="1">
    <citation type="submission" date="2019-08" db="EMBL/GenBank/DDBJ databases">
        <title>In-depth cultivation of the pig gut microbiome towards novel bacterial diversity and tailored functional studies.</title>
        <authorList>
            <person name="Wylensek D."/>
            <person name="Hitch T.C.A."/>
            <person name="Clavel T."/>
        </authorList>
    </citation>
    <scope>NUCLEOTIDE SEQUENCE [LARGE SCALE GENOMIC DNA]</scope>
    <source>
        <strain evidence="1 2">68-1-5</strain>
    </source>
</reference>
<name>A0A6N7UYX7_9FIRM</name>
<gene>
    <name evidence="1" type="ORF">FYJ34_04205</name>
</gene>
<evidence type="ECO:0000313" key="2">
    <source>
        <dbReference type="Proteomes" id="UP000434409"/>
    </source>
</evidence>
<sequence length="379" mass="43039">MNKKEILEIRRQFTPENCSITRICGCYVDYEKEKKAQMSKTFLTLPEEEAFKYFDIFRHTLSGTFGKHLLSVDFPLESELSGEAYQLLCQLRTSRLEDEELVHSFFDKVIENYVFAENYYITLIHAVYDVPGKSSDGSQMFDASDNVYEHILCSICPVKLTKPGLTYNAETDLIEERIRDWFVDAPVGGFLFPAFSDRLCDMHHALYYTKKPEELQPVFIQNVLGGNVPLSAMDQKTSFQALVSDTLGDACHYEAIRNIHESIQEMLEESKDAPEPLELSRSDVKKLLAQEGASEESLLTFEEEFDQMAGESRTLLASNIAGTKHFQVETSVVSVKVPADRSDLISVREIDGRNCLVIPVEDYLEVNGMPAPVFKNSLE</sequence>
<evidence type="ECO:0000313" key="1">
    <source>
        <dbReference type="EMBL" id="MSR93489.1"/>
    </source>
</evidence>